<feature type="region of interest" description="Disordered" evidence="1">
    <location>
        <begin position="1"/>
        <end position="179"/>
    </location>
</feature>
<evidence type="ECO:0000313" key="3">
    <source>
        <dbReference type="Proteomes" id="UP001590950"/>
    </source>
</evidence>
<proteinExistence type="predicted"/>
<feature type="compositionally biased region" description="Basic residues" evidence="1">
    <location>
        <begin position="36"/>
        <end position="46"/>
    </location>
</feature>
<comment type="caution">
    <text evidence="2">The sequence shown here is derived from an EMBL/GenBank/DDBJ whole genome shotgun (WGS) entry which is preliminary data.</text>
</comment>
<feature type="compositionally biased region" description="Basic residues" evidence="1">
    <location>
        <begin position="119"/>
        <end position="131"/>
    </location>
</feature>
<accession>A0ABR4AKY2</accession>
<feature type="region of interest" description="Disordered" evidence="1">
    <location>
        <begin position="308"/>
        <end position="369"/>
    </location>
</feature>
<feature type="compositionally biased region" description="Basic and acidic residues" evidence="1">
    <location>
        <begin position="47"/>
        <end position="63"/>
    </location>
</feature>
<feature type="compositionally biased region" description="Basic residues" evidence="1">
    <location>
        <begin position="243"/>
        <end position="253"/>
    </location>
</feature>
<evidence type="ECO:0000313" key="2">
    <source>
        <dbReference type="EMBL" id="KAL2045753.1"/>
    </source>
</evidence>
<feature type="compositionally biased region" description="Polar residues" evidence="1">
    <location>
        <begin position="86"/>
        <end position="99"/>
    </location>
</feature>
<dbReference type="Proteomes" id="UP001590950">
    <property type="component" value="Unassembled WGS sequence"/>
</dbReference>
<sequence>MVKSRAARLPVNAMGQTSSQPTPAELPQMERTVKSKDKKRKSRTGKRQSEAEQHPIDQEEESARALLLMREGPVHDSRAPYYQDDLATSQQLIAESSPTRPLELANGDESAVISSQKSSTHKSRKSKKKRRSDPFTLFGSEGKGDEMQYPHLPSTPPNQVVHSSPPPYRPSISQSTHALDEISTDDEAVASYLQEYEKDNGNAHLAATLEDNTYGISQQPPHVSDGEGYGIAEHSTYDLAHKASAKQKKRKRDRASTSDYVDDQRQPLENVEGQHILQPDLGTFDQLFEEDRWANTYGHYQENMPIDPELHSMSALPPSVDLSQLGNGVDNAGQKKKQKTKQNGLAPSSKRRRIEEASTAPNHRVPYYSPYALDHLQDRVLPDFEDSRRETSAELGSPYMEDIANKGLEYLSDTANPGPSAQREKKVSSSKASVSKKPTGDKEPKTSHKTISKSGGQWTAAEAEKLDNFRDSYCDANNISKEKFNTHIQSTIRNNVEAKALFSMSFTRSSLTVREYLYKNSADVVTIISLHVGYGQQRRTRC</sequence>
<evidence type="ECO:0000256" key="1">
    <source>
        <dbReference type="SAM" id="MobiDB-lite"/>
    </source>
</evidence>
<reference evidence="2 3" key="1">
    <citation type="submission" date="2024-09" db="EMBL/GenBank/DDBJ databases">
        <title>Rethinking Asexuality: The Enigmatic Case of Functional Sexual Genes in Lepraria (Stereocaulaceae).</title>
        <authorList>
            <person name="Doellman M."/>
            <person name="Sun Y."/>
            <person name="Barcenas-Pena A."/>
            <person name="Lumbsch H.T."/>
            <person name="Grewe F."/>
        </authorList>
    </citation>
    <scope>NUCLEOTIDE SEQUENCE [LARGE SCALE GENOMIC DNA]</scope>
    <source>
        <strain evidence="2 3">Mercado 3170</strain>
    </source>
</reference>
<feature type="region of interest" description="Disordered" evidence="1">
    <location>
        <begin position="410"/>
        <end position="458"/>
    </location>
</feature>
<name>A0ABR4AKY2_9LECA</name>
<keyword evidence="3" id="KW-1185">Reference proteome</keyword>
<organism evidence="2 3">
    <name type="scientific">Stereocaulon virgatum</name>
    <dbReference type="NCBI Taxonomy" id="373712"/>
    <lineage>
        <taxon>Eukaryota</taxon>
        <taxon>Fungi</taxon>
        <taxon>Dikarya</taxon>
        <taxon>Ascomycota</taxon>
        <taxon>Pezizomycotina</taxon>
        <taxon>Lecanoromycetes</taxon>
        <taxon>OSLEUM clade</taxon>
        <taxon>Lecanoromycetidae</taxon>
        <taxon>Lecanorales</taxon>
        <taxon>Lecanorineae</taxon>
        <taxon>Stereocaulaceae</taxon>
        <taxon>Stereocaulon</taxon>
    </lineage>
</organism>
<evidence type="ECO:0008006" key="4">
    <source>
        <dbReference type="Google" id="ProtNLM"/>
    </source>
</evidence>
<protein>
    <recommendedName>
        <fullName evidence="4">Myb-like domain-containing protein</fullName>
    </recommendedName>
</protein>
<feature type="region of interest" description="Disordered" evidence="1">
    <location>
        <begin position="241"/>
        <end position="265"/>
    </location>
</feature>
<gene>
    <name evidence="2" type="ORF">N7G274_002184</name>
</gene>
<dbReference type="EMBL" id="JBEFKJ010000006">
    <property type="protein sequence ID" value="KAL2045753.1"/>
    <property type="molecule type" value="Genomic_DNA"/>
</dbReference>